<dbReference type="EMBL" id="CM029054">
    <property type="protein sequence ID" value="KAG2543821.1"/>
    <property type="molecule type" value="Genomic_DNA"/>
</dbReference>
<keyword evidence="3" id="KW-1185">Reference proteome</keyword>
<dbReference type="Proteomes" id="UP000823388">
    <property type="component" value="Chromosome 9N"/>
</dbReference>
<feature type="region of interest" description="Disordered" evidence="1">
    <location>
        <begin position="121"/>
        <end position="200"/>
    </location>
</feature>
<proteinExistence type="predicted"/>
<organism evidence="2 3">
    <name type="scientific">Panicum virgatum</name>
    <name type="common">Blackwell switchgrass</name>
    <dbReference type="NCBI Taxonomy" id="38727"/>
    <lineage>
        <taxon>Eukaryota</taxon>
        <taxon>Viridiplantae</taxon>
        <taxon>Streptophyta</taxon>
        <taxon>Embryophyta</taxon>
        <taxon>Tracheophyta</taxon>
        <taxon>Spermatophyta</taxon>
        <taxon>Magnoliopsida</taxon>
        <taxon>Liliopsida</taxon>
        <taxon>Poales</taxon>
        <taxon>Poaceae</taxon>
        <taxon>PACMAD clade</taxon>
        <taxon>Panicoideae</taxon>
        <taxon>Panicodae</taxon>
        <taxon>Paniceae</taxon>
        <taxon>Panicinae</taxon>
        <taxon>Panicum</taxon>
        <taxon>Panicum sect. Hiantes</taxon>
    </lineage>
</organism>
<evidence type="ECO:0000313" key="2">
    <source>
        <dbReference type="EMBL" id="KAG2543821.1"/>
    </source>
</evidence>
<name>A0A8T0N1Y0_PANVG</name>
<feature type="compositionally biased region" description="Pro residues" evidence="1">
    <location>
        <begin position="129"/>
        <end position="139"/>
    </location>
</feature>
<evidence type="ECO:0000313" key="3">
    <source>
        <dbReference type="Proteomes" id="UP000823388"/>
    </source>
</evidence>
<gene>
    <name evidence="2" type="ORF">PVAP13_9NG769277</name>
</gene>
<dbReference type="AlphaFoldDB" id="A0A8T0N1Y0"/>
<feature type="compositionally biased region" description="Pro residues" evidence="1">
    <location>
        <begin position="164"/>
        <end position="175"/>
    </location>
</feature>
<comment type="caution">
    <text evidence="2">The sequence shown here is derived from an EMBL/GenBank/DDBJ whole genome shotgun (WGS) entry which is preliminary data.</text>
</comment>
<evidence type="ECO:0000256" key="1">
    <source>
        <dbReference type="SAM" id="MobiDB-lite"/>
    </source>
</evidence>
<sequence length="200" mass="21340">MEELLDVSQLTVHPPPLRLIAPFFSPLSSPLLSFPSLSSLFPFSFSPILSLREIPGSGGAAELRERGRQSSGDLPWAAWVRHGAAAGSPIADPIGAPALRPPPFEAPPVASMTAAAAGIPRSLGRRAPPDPPPGSPRAPPRSAGTQICFHGRRVPPWRRRRADPSPPWVRPPPRSPGDREARRGSAASPSPASPFFHFFM</sequence>
<feature type="compositionally biased region" description="Basic residues" evidence="1">
    <location>
        <begin position="150"/>
        <end position="161"/>
    </location>
</feature>
<accession>A0A8T0N1Y0</accession>
<feature type="compositionally biased region" description="Low complexity" evidence="1">
    <location>
        <begin position="185"/>
        <end position="200"/>
    </location>
</feature>
<protein>
    <submittedName>
        <fullName evidence="2">Uncharacterized protein</fullName>
    </submittedName>
</protein>
<reference evidence="2" key="1">
    <citation type="submission" date="2020-05" db="EMBL/GenBank/DDBJ databases">
        <title>WGS assembly of Panicum virgatum.</title>
        <authorList>
            <person name="Lovell J.T."/>
            <person name="Jenkins J."/>
            <person name="Shu S."/>
            <person name="Juenger T.E."/>
            <person name="Schmutz J."/>
        </authorList>
    </citation>
    <scope>NUCLEOTIDE SEQUENCE</scope>
    <source>
        <strain evidence="2">AP13</strain>
    </source>
</reference>